<feature type="compositionally biased region" description="Low complexity" evidence="1">
    <location>
        <begin position="290"/>
        <end position="299"/>
    </location>
</feature>
<feature type="region of interest" description="Disordered" evidence="1">
    <location>
        <begin position="149"/>
        <end position="182"/>
    </location>
</feature>
<dbReference type="VEuPathDB" id="FungiDB:PSTT_09685"/>
<gene>
    <name evidence="2" type="ORF">PSTT_09685</name>
</gene>
<feature type="region of interest" description="Disordered" evidence="1">
    <location>
        <begin position="80"/>
        <end position="111"/>
    </location>
</feature>
<accession>A0A2S4V7D4</accession>
<dbReference type="VEuPathDB" id="FungiDB:PSHT_10167"/>
<feature type="compositionally biased region" description="Polar residues" evidence="1">
    <location>
        <begin position="153"/>
        <end position="174"/>
    </location>
</feature>
<reference evidence="2" key="1">
    <citation type="submission" date="2017-12" db="EMBL/GenBank/DDBJ databases">
        <title>Gene loss provides genomic basis for host adaptation in cereal stripe rust fungi.</title>
        <authorList>
            <person name="Xia C."/>
        </authorList>
    </citation>
    <scope>NUCLEOTIDE SEQUENCE [LARGE SCALE GENOMIC DNA]</scope>
    <source>
        <strain evidence="2">93-210</strain>
    </source>
</reference>
<protein>
    <submittedName>
        <fullName evidence="2">Uncharacterized protein</fullName>
    </submittedName>
</protein>
<evidence type="ECO:0000313" key="2">
    <source>
        <dbReference type="EMBL" id="POW05446.1"/>
    </source>
</evidence>
<feature type="region of interest" description="Disordered" evidence="1">
    <location>
        <begin position="262"/>
        <end position="301"/>
    </location>
</feature>
<organism evidence="2 3">
    <name type="scientific">Puccinia striiformis</name>
    <dbReference type="NCBI Taxonomy" id="27350"/>
    <lineage>
        <taxon>Eukaryota</taxon>
        <taxon>Fungi</taxon>
        <taxon>Dikarya</taxon>
        <taxon>Basidiomycota</taxon>
        <taxon>Pucciniomycotina</taxon>
        <taxon>Pucciniomycetes</taxon>
        <taxon>Pucciniales</taxon>
        <taxon>Pucciniaceae</taxon>
        <taxon>Puccinia</taxon>
    </lineage>
</organism>
<evidence type="ECO:0000256" key="1">
    <source>
        <dbReference type="SAM" id="MobiDB-lite"/>
    </source>
</evidence>
<name>A0A2S4V7D4_9BASI</name>
<dbReference type="EMBL" id="PKSL01000098">
    <property type="protein sequence ID" value="POW05446.1"/>
    <property type="molecule type" value="Genomic_DNA"/>
</dbReference>
<proteinExistence type="predicted"/>
<dbReference type="AlphaFoldDB" id="A0A2S4V7D4"/>
<feature type="compositionally biased region" description="Polar residues" evidence="1">
    <location>
        <begin position="80"/>
        <end position="94"/>
    </location>
</feature>
<comment type="caution">
    <text evidence="2">The sequence shown here is derived from an EMBL/GenBank/DDBJ whole genome shotgun (WGS) entry which is preliminary data.</text>
</comment>
<evidence type="ECO:0000313" key="3">
    <source>
        <dbReference type="Proteomes" id="UP000239156"/>
    </source>
</evidence>
<dbReference type="Proteomes" id="UP000239156">
    <property type="component" value="Unassembled WGS sequence"/>
</dbReference>
<feature type="compositionally biased region" description="Polar residues" evidence="1">
    <location>
        <begin position="262"/>
        <end position="281"/>
    </location>
</feature>
<keyword evidence="3" id="KW-1185">Reference proteome</keyword>
<sequence>MRPVYSNSSLVRSADEYEIRIKNLEDTIRLLWARTGSTQTLPHLSPVSNPRPHHSPTWSIWTDTSCTSRVTPPVLQAANFSSTPSVDRQSSIIPSRSRFSKRSYPTSDQPLAPVAVSTRGKLCNNNKTKNALSKAIAKLLTNDQSGIHMASLSPAQTPGFKTSSCASETPQRSPLSLDRSADSSFQLHASPPEVITSLSPCSDIGSSPMEVDNHLVIAPATRTDGLDCDSLEPLSKTPDLNAASMNRQIKLGSPNMTVQHATTHVSSSITLPPPSATATTDHSIHKNEHSSPPSRTSTPPLAPIQEISTQVSTIVTVDTLSTYSTPAPVLSTQPMPVHR</sequence>